<keyword evidence="3" id="KW-1185">Reference proteome</keyword>
<feature type="region of interest" description="Disordered" evidence="1">
    <location>
        <begin position="1"/>
        <end position="20"/>
    </location>
</feature>
<proteinExistence type="predicted"/>
<feature type="region of interest" description="Disordered" evidence="1">
    <location>
        <begin position="79"/>
        <end position="100"/>
    </location>
</feature>
<reference evidence="2" key="1">
    <citation type="submission" date="2013-04" db="EMBL/GenBank/DDBJ databases">
        <authorList>
            <person name="Qu J."/>
            <person name="Murali S.C."/>
            <person name="Bandaranaike D."/>
            <person name="Bellair M."/>
            <person name="Blankenburg K."/>
            <person name="Chao H."/>
            <person name="Dinh H."/>
            <person name="Doddapaneni H."/>
            <person name="Downs B."/>
            <person name="Dugan-Rocha S."/>
            <person name="Elkadiri S."/>
            <person name="Gnanaolivu R.D."/>
            <person name="Hernandez B."/>
            <person name="Javaid M."/>
            <person name="Jayaseelan J.C."/>
            <person name="Lee S."/>
            <person name="Li M."/>
            <person name="Ming W."/>
            <person name="Munidasa M."/>
            <person name="Muniz J."/>
            <person name="Nguyen L."/>
            <person name="Ongeri F."/>
            <person name="Osuji N."/>
            <person name="Pu L.-L."/>
            <person name="Puazo M."/>
            <person name="Qu C."/>
            <person name="Quiroz J."/>
            <person name="Raj R."/>
            <person name="Weissenberger G."/>
            <person name="Xin Y."/>
            <person name="Zou X."/>
            <person name="Han Y."/>
            <person name="Richards S."/>
            <person name="Worley K."/>
            <person name="Muzny D."/>
            <person name="Gibbs R."/>
        </authorList>
    </citation>
    <scope>NUCLEOTIDE SEQUENCE</scope>
    <source>
        <strain evidence="2">Sampled in the wild</strain>
    </source>
</reference>
<accession>A0A8K0K835</accession>
<gene>
    <name evidence="2" type="ORF">J437_LFUL000927</name>
</gene>
<protein>
    <submittedName>
        <fullName evidence="2">Uncharacterized protein</fullName>
    </submittedName>
</protein>
<evidence type="ECO:0000313" key="3">
    <source>
        <dbReference type="Proteomes" id="UP000792457"/>
    </source>
</evidence>
<comment type="caution">
    <text evidence="2">The sequence shown here is derived from an EMBL/GenBank/DDBJ whole genome shotgun (WGS) entry which is preliminary data.</text>
</comment>
<dbReference type="AlphaFoldDB" id="A0A8K0K835"/>
<evidence type="ECO:0000256" key="1">
    <source>
        <dbReference type="SAM" id="MobiDB-lite"/>
    </source>
</evidence>
<evidence type="ECO:0000313" key="2">
    <source>
        <dbReference type="EMBL" id="KAG8229406.1"/>
    </source>
</evidence>
<reference evidence="2" key="2">
    <citation type="submission" date="2017-10" db="EMBL/GenBank/DDBJ databases">
        <title>Ladona fulva Genome sequencing and assembly.</title>
        <authorList>
            <person name="Murali S."/>
            <person name="Richards S."/>
            <person name="Bandaranaike D."/>
            <person name="Bellair M."/>
            <person name="Blankenburg K."/>
            <person name="Chao H."/>
            <person name="Dinh H."/>
            <person name="Doddapaneni H."/>
            <person name="Dugan-Rocha S."/>
            <person name="Elkadiri S."/>
            <person name="Gnanaolivu R."/>
            <person name="Hernandez B."/>
            <person name="Skinner E."/>
            <person name="Javaid M."/>
            <person name="Lee S."/>
            <person name="Li M."/>
            <person name="Ming W."/>
            <person name="Munidasa M."/>
            <person name="Muniz J."/>
            <person name="Nguyen L."/>
            <person name="Hughes D."/>
            <person name="Osuji N."/>
            <person name="Pu L.-L."/>
            <person name="Puazo M."/>
            <person name="Qu C."/>
            <person name="Quiroz J."/>
            <person name="Raj R."/>
            <person name="Weissenberger G."/>
            <person name="Xin Y."/>
            <person name="Zou X."/>
            <person name="Han Y."/>
            <person name="Worley K."/>
            <person name="Muzny D."/>
            <person name="Gibbs R."/>
        </authorList>
    </citation>
    <scope>NUCLEOTIDE SEQUENCE</scope>
    <source>
        <strain evidence="2">Sampled in the wild</strain>
    </source>
</reference>
<dbReference type="OrthoDB" id="6771825at2759"/>
<sequence>MSKKNGKGSPRNYSLRSHKPNRRYLHTDLILKKMFNLYELQCKENNIKAVNDFDSHFHQPCKDICQKCDFLNIKIKASDDDEEKNKLTEECSPLRASRFS</sequence>
<dbReference type="Proteomes" id="UP000792457">
    <property type="component" value="Unassembled WGS sequence"/>
</dbReference>
<dbReference type="EMBL" id="KZ308428">
    <property type="protein sequence ID" value="KAG8229406.1"/>
    <property type="molecule type" value="Genomic_DNA"/>
</dbReference>
<name>A0A8K0K835_LADFU</name>
<organism evidence="2 3">
    <name type="scientific">Ladona fulva</name>
    <name type="common">Scarce chaser dragonfly</name>
    <name type="synonym">Libellula fulva</name>
    <dbReference type="NCBI Taxonomy" id="123851"/>
    <lineage>
        <taxon>Eukaryota</taxon>
        <taxon>Metazoa</taxon>
        <taxon>Ecdysozoa</taxon>
        <taxon>Arthropoda</taxon>
        <taxon>Hexapoda</taxon>
        <taxon>Insecta</taxon>
        <taxon>Pterygota</taxon>
        <taxon>Palaeoptera</taxon>
        <taxon>Odonata</taxon>
        <taxon>Epiprocta</taxon>
        <taxon>Anisoptera</taxon>
        <taxon>Libelluloidea</taxon>
        <taxon>Libellulidae</taxon>
        <taxon>Ladona</taxon>
    </lineage>
</organism>